<keyword evidence="1" id="KW-0677">Repeat</keyword>
<gene>
    <name evidence="3" type="ORF">NC653_022214</name>
</gene>
<dbReference type="AlphaFoldDB" id="A0AAD6QFS2"/>
<keyword evidence="4" id="KW-1185">Reference proteome</keyword>
<evidence type="ECO:0000259" key="2">
    <source>
        <dbReference type="Pfam" id="PF00432"/>
    </source>
</evidence>
<dbReference type="Pfam" id="PF00432">
    <property type="entry name" value="Prenyltrans"/>
    <property type="match status" value="2"/>
</dbReference>
<dbReference type="InterPro" id="IPR001330">
    <property type="entry name" value="Prenyltrans"/>
</dbReference>
<feature type="domain" description="Prenyltransferase alpha-alpha toroid" evidence="2">
    <location>
        <begin position="51"/>
        <end position="75"/>
    </location>
</feature>
<accession>A0AAD6QFS2</accession>
<evidence type="ECO:0000313" key="4">
    <source>
        <dbReference type="Proteomes" id="UP001164929"/>
    </source>
</evidence>
<dbReference type="Proteomes" id="UP001164929">
    <property type="component" value="Chromosome 8"/>
</dbReference>
<comment type="caution">
    <text evidence="3">The sequence shown here is derived from an EMBL/GenBank/DDBJ whole genome shotgun (WGS) entry which is preliminary data.</text>
</comment>
<feature type="domain" description="Prenyltransferase alpha-alpha toroid" evidence="2">
    <location>
        <begin position="87"/>
        <end position="106"/>
    </location>
</feature>
<dbReference type="InterPro" id="IPR008930">
    <property type="entry name" value="Terpenoid_cyclase/PrenylTrfase"/>
</dbReference>
<evidence type="ECO:0000256" key="1">
    <source>
        <dbReference type="ARBA" id="ARBA00022737"/>
    </source>
</evidence>
<evidence type="ECO:0000313" key="3">
    <source>
        <dbReference type="EMBL" id="KAJ6989576.1"/>
    </source>
</evidence>
<dbReference type="EMBL" id="JAQIZT010000008">
    <property type="protein sequence ID" value="KAJ6989576.1"/>
    <property type="molecule type" value="Genomic_DNA"/>
</dbReference>
<dbReference type="GO" id="GO:0003824">
    <property type="term" value="F:catalytic activity"/>
    <property type="evidence" value="ECO:0007669"/>
    <property type="project" value="InterPro"/>
</dbReference>
<sequence>MSIRNLQQPDGSFLPIHIGAETRSSDSYIVLSYDGGFGDDFLVQNLMVSVAEHSYMRQSSMTGGFQGRANKPSDTMLMHFVWWVSVKFPNQLPDLYHSYYGYTGTQSFGRAWPLCTFLAELGNNRCTSIGSDLPTELVFEPSPHLTEESRLLVHLGLQ</sequence>
<dbReference type="SUPFAM" id="SSF48239">
    <property type="entry name" value="Terpenoid cyclases/Protein prenyltransferases"/>
    <property type="match status" value="1"/>
</dbReference>
<reference evidence="3" key="1">
    <citation type="journal article" date="2023" name="Mol. Ecol. Resour.">
        <title>Chromosome-level genome assembly of a triploid poplar Populus alba 'Berolinensis'.</title>
        <authorList>
            <person name="Chen S."/>
            <person name="Yu Y."/>
            <person name="Wang X."/>
            <person name="Wang S."/>
            <person name="Zhang T."/>
            <person name="Zhou Y."/>
            <person name="He R."/>
            <person name="Meng N."/>
            <person name="Wang Y."/>
            <person name="Liu W."/>
            <person name="Liu Z."/>
            <person name="Liu J."/>
            <person name="Guo Q."/>
            <person name="Huang H."/>
            <person name="Sederoff R.R."/>
            <person name="Wang G."/>
            <person name="Qu G."/>
            <person name="Chen S."/>
        </authorList>
    </citation>
    <scope>NUCLEOTIDE SEQUENCE</scope>
    <source>
        <strain evidence="3">SC-2020</strain>
    </source>
</reference>
<name>A0AAD6QFS2_9ROSI</name>
<protein>
    <recommendedName>
        <fullName evidence="2">Prenyltransferase alpha-alpha toroid domain-containing protein</fullName>
    </recommendedName>
</protein>
<organism evidence="3 4">
    <name type="scientific">Populus alba x Populus x berolinensis</name>
    <dbReference type="NCBI Taxonomy" id="444605"/>
    <lineage>
        <taxon>Eukaryota</taxon>
        <taxon>Viridiplantae</taxon>
        <taxon>Streptophyta</taxon>
        <taxon>Embryophyta</taxon>
        <taxon>Tracheophyta</taxon>
        <taxon>Spermatophyta</taxon>
        <taxon>Magnoliopsida</taxon>
        <taxon>eudicotyledons</taxon>
        <taxon>Gunneridae</taxon>
        <taxon>Pentapetalae</taxon>
        <taxon>rosids</taxon>
        <taxon>fabids</taxon>
        <taxon>Malpighiales</taxon>
        <taxon>Salicaceae</taxon>
        <taxon>Saliceae</taxon>
        <taxon>Populus</taxon>
    </lineage>
</organism>
<dbReference type="Gene3D" id="1.50.10.20">
    <property type="match status" value="1"/>
</dbReference>
<proteinExistence type="predicted"/>